<sequence>MAPINWLSLYILFMLVFMIFIITNYYSFLYKPKTLKTHKQKFLINWKW</sequence>
<keyword evidence="10 12" id="KW-0496">Mitochondrion</keyword>
<evidence type="ECO:0000313" key="14">
    <source>
        <dbReference type="EMBL" id="AEI29257.1"/>
    </source>
</evidence>
<proteinExistence type="inferred from homology"/>
<dbReference type="GO" id="GO:0045259">
    <property type="term" value="C:proton-transporting ATP synthase complex"/>
    <property type="evidence" value="ECO:0007669"/>
    <property type="project" value="UniProtKB-KW"/>
</dbReference>
<evidence type="ECO:0000256" key="9">
    <source>
        <dbReference type="ARBA" id="ARBA00023065"/>
    </source>
</evidence>
<dbReference type="GO" id="GO:0015986">
    <property type="term" value="P:proton motive force-driven ATP synthesis"/>
    <property type="evidence" value="ECO:0007669"/>
    <property type="project" value="InterPro"/>
</dbReference>
<keyword evidence="7 12" id="KW-0375">Hydrogen ion transport</keyword>
<reference evidence="14" key="2">
    <citation type="journal article" date="2013" name="Mol. Phylogenet. Evol.">
        <title>Mitogenome sequences stabilize the phylogenetics of weevils (Curculionoidea) and establish the monophyly of larval ectophagy.</title>
        <authorList>
            <person name="Haran J."/>
            <person name="Timmermans M.J."/>
            <person name="Vogler A.P."/>
        </authorList>
    </citation>
    <scope>NUCLEOTIDE SEQUENCE</scope>
</reference>
<dbReference type="GO" id="GO:0015078">
    <property type="term" value="F:proton transmembrane transporter activity"/>
    <property type="evidence" value="ECO:0007669"/>
    <property type="project" value="InterPro"/>
</dbReference>
<evidence type="ECO:0000256" key="12">
    <source>
        <dbReference type="RuleBase" id="RU003661"/>
    </source>
</evidence>
<dbReference type="InterPro" id="IPR001421">
    <property type="entry name" value="ATP8_metazoa"/>
</dbReference>
<evidence type="ECO:0000256" key="4">
    <source>
        <dbReference type="ARBA" id="ARBA00022448"/>
    </source>
</evidence>
<comment type="subcellular location">
    <subcellularLocation>
        <location evidence="1 12">Mitochondrion membrane</location>
        <topology evidence="1 12">Single-pass membrane protein</topology>
    </subcellularLocation>
</comment>
<dbReference type="Pfam" id="PF00895">
    <property type="entry name" value="ATP-synt_8"/>
    <property type="match status" value="1"/>
</dbReference>
<comment type="subunit">
    <text evidence="3">F-type ATPases have 2 components, CF(1) - the catalytic core - and CF(0) - the membrane proton channel.</text>
</comment>
<keyword evidence="9 12" id="KW-0406">Ion transport</keyword>
<evidence type="ECO:0000256" key="1">
    <source>
        <dbReference type="ARBA" id="ARBA00004304"/>
    </source>
</evidence>
<keyword evidence="5 12" id="KW-0138">CF(0)</keyword>
<evidence type="ECO:0000256" key="8">
    <source>
        <dbReference type="ARBA" id="ARBA00022989"/>
    </source>
</evidence>
<keyword evidence="8 13" id="KW-1133">Transmembrane helix</keyword>
<keyword evidence="11 13" id="KW-0472">Membrane</keyword>
<dbReference type="EMBL" id="JN039360">
    <property type="protein sequence ID" value="AEI29257.1"/>
    <property type="molecule type" value="Genomic_DNA"/>
</dbReference>
<name>S4S370_9CUCU</name>
<evidence type="ECO:0000256" key="11">
    <source>
        <dbReference type="ARBA" id="ARBA00023136"/>
    </source>
</evidence>
<dbReference type="AlphaFoldDB" id="S4S370"/>
<comment type="similarity">
    <text evidence="2 12">Belongs to the ATPase protein 8 family.</text>
</comment>
<evidence type="ECO:0000256" key="6">
    <source>
        <dbReference type="ARBA" id="ARBA00022692"/>
    </source>
</evidence>
<feature type="transmembrane region" description="Helical" evidence="13">
    <location>
        <begin position="6"/>
        <end position="29"/>
    </location>
</feature>
<evidence type="ECO:0000256" key="2">
    <source>
        <dbReference type="ARBA" id="ARBA00008892"/>
    </source>
</evidence>
<evidence type="ECO:0000256" key="10">
    <source>
        <dbReference type="ARBA" id="ARBA00023128"/>
    </source>
</evidence>
<evidence type="ECO:0000256" key="5">
    <source>
        <dbReference type="ARBA" id="ARBA00022547"/>
    </source>
</evidence>
<organism evidence="14">
    <name type="scientific">Polydrusus marginatus</name>
    <dbReference type="NCBI Taxonomy" id="1046238"/>
    <lineage>
        <taxon>Eukaryota</taxon>
        <taxon>Metazoa</taxon>
        <taxon>Ecdysozoa</taxon>
        <taxon>Arthropoda</taxon>
        <taxon>Hexapoda</taxon>
        <taxon>Insecta</taxon>
        <taxon>Pterygota</taxon>
        <taxon>Neoptera</taxon>
        <taxon>Endopterygota</taxon>
        <taxon>Coleoptera</taxon>
        <taxon>Polyphaga</taxon>
        <taxon>Cucujiformia</taxon>
        <taxon>Curculionidae</taxon>
        <taxon>Entiminae</taxon>
        <taxon>Polydrusini</taxon>
        <taxon>Polydrusus</taxon>
    </lineage>
</organism>
<evidence type="ECO:0000256" key="3">
    <source>
        <dbReference type="ARBA" id="ARBA00011291"/>
    </source>
</evidence>
<accession>S4S370</accession>
<evidence type="ECO:0000256" key="7">
    <source>
        <dbReference type="ARBA" id="ARBA00022781"/>
    </source>
</evidence>
<geneLocation type="mitochondrion" evidence="14"/>
<gene>
    <name evidence="14" type="primary">ATP8</name>
</gene>
<protein>
    <recommendedName>
        <fullName evidence="12">ATP synthase complex subunit 8</fullName>
    </recommendedName>
</protein>
<dbReference type="GO" id="GO:0031966">
    <property type="term" value="C:mitochondrial membrane"/>
    <property type="evidence" value="ECO:0007669"/>
    <property type="project" value="UniProtKB-SubCell"/>
</dbReference>
<keyword evidence="6 12" id="KW-0812">Transmembrane</keyword>
<keyword evidence="4 12" id="KW-0813">Transport</keyword>
<evidence type="ECO:0000256" key="13">
    <source>
        <dbReference type="SAM" id="Phobius"/>
    </source>
</evidence>
<reference evidence="14" key="1">
    <citation type="submission" date="2011-05" db="EMBL/GenBank/DDBJ databases">
        <authorList>
            <person name="Haran J.M."/>
            <person name="Timmermans M.J.T.N."/>
            <person name="Vogler A.P."/>
        </authorList>
    </citation>
    <scope>NUCLEOTIDE SEQUENCE</scope>
</reference>